<dbReference type="AlphaFoldDB" id="A0A4R4VP63"/>
<dbReference type="OrthoDB" id="9960965at2"/>
<name>A0A4R4VP63_9PSEU</name>
<proteinExistence type="predicted"/>
<dbReference type="Proteomes" id="UP000295674">
    <property type="component" value="Unassembled WGS sequence"/>
</dbReference>
<evidence type="ECO:0000313" key="1">
    <source>
        <dbReference type="EMBL" id="TDD05787.1"/>
    </source>
</evidence>
<keyword evidence="2" id="KW-1185">Reference proteome</keyword>
<evidence type="ECO:0000313" key="2">
    <source>
        <dbReference type="Proteomes" id="UP000295674"/>
    </source>
</evidence>
<sequence>MNAQLGRKMRAALIAIDCTARNVEIGRCETDELELVARVCDELARALRAHASTTAIDGAVIESPHQR</sequence>
<reference evidence="1 2" key="1">
    <citation type="submission" date="2019-03" db="EMBL/GenBank/DDBJ databases">
        <title>Draft genome sequences of novel Actinobacteria.</title>
        <authorList>
            <person name="Sahin N."/>
            <person name="Ay H."/>
            <person name="Saygin H."/>
        </authorList>
    </citation>
    <scope>NUCLEOTIDE SEQUENCE [LARGE SCALE GENOMIC DNA]</scope>
    <source>
        <strain evidence="1 2">16K309</strain>
    </source>
</reference>
<comment type="caution">
    <text evidence="1">The sequence shown here is derived from an EMBL/GenBank/DDBJ whole genome shotgun (WGS) entry which is preliminary data.</text>
</comment>
<protein>
    <submittedName>
        <fullName evidence="1">Uncharacterized protein</fullName>
    </submittedName>
</protein>
<dbReference type="EMBL" id="SMKS01000021">
    <property type="protein sequence ID" value="TDD05787.1"/>
    <property type="molecule type" value="Genomic_DNA"/>
</dbReference>
<gene>
    <name evidence="1" type="ORF">E1181_14530</name>
</gene>
<accession>A0A4R4VP63</accession>
<organism evidence="1 2">
    <name type="scientific">Saccharopolyspora terrae</name>
    <dbReference type="NCBI Taxonomy" id="2530384"/>
    <lineage>
        <taxon>Bacteria</taxon>
        <taxon>Bacillati</taxon>
        <taxon>Actinomycetota</taxon>
        <taxon>Actinomycetes</taxon>
        <taxon>Pseudonocardiales</taxon>
        <taxon>Pseudonocardiaceae</taxon>
        <taxon>Saccharopolyspora</taxon>
    </lineage>
</organism>